<dbReference type="STRING" id="452084.AR438_11575"/>
<evidence type="ECO:0000313" key="1">
    <source>
        <dbReference type="EMBL" id="KQK26205.1"/>
    </source>
</evidence>
<name>A0A0Q3HUJ7_9FLAO</name>
<reference evidence="1 2" key="1">
    <citation type="submission" date="2015-10" db="EMBL/GenBank/DDBJ databases">
        <title>Chryseobacterium aquaticum genome.</title>
        <authorList>
            <person name="Newman J.D."/>
            <person name="Ferguson M.B."/>
            <person name="Miller J.R."/>
        </authorList>
    </citation>
    <scope>NUCLEOTIDE SEQUENCE [LARGE SCALE GENOMIC DNA]</scope>
    <source>
        <strain evidence="1 2">KCTC 12483</strain>
    </source>
</reference>
<evidence type="ECO:0000313" key="2">
    <source>
        <dbReference type="Proteomes" id="UP000051682"/>
    </source>
</evidence>
<gene>
    <name evidence="1" type="ORF">AR438_11575</name>
</gene>
<protein>
    <submittedName>
        <fullName evidence="1">Uncharacterized protein</fullName>
    </submittedName>
</protein>
<keyword evidence="2" id="KW-1185">Reference proteome</keyword>
<comment type="caution">
    <text evidence="1">The sequence shown here is derived from an EMBL/GenBank/DDBJ whole genome shotgun (WGS) entry which is preliminary data.</text>
</comment>
<dbReference type="AlphaFoldDB" id="A0A0Q3HUJ7"/>
<organism evidence="1 2">
    <name type="scientific">Chryseobacterium aquaticum</name>
    <dbReference type="NCBI Taxonomy" id="452084"/>
    <lineage>
        <taxon>Bacteria</taxon>
        <taxon>Pseudomonadati</taxon>
        <taxon>Bacteroidota</taxon>
        <taxon>Flavobacteriia</taxon>
        <taxon>Flavobacteriales</taxon>
        <taxon>Weeksellaceae</taxon>
        <taxon>Chryseobacterium group</taxon>
        <taxon>Chryseobacterium</taxon>
    </lineage>
</organism>
<dbReference type="OrthoDB" id="980615at2"/>
<dbReference type="EMBL" id="LLYZ01000005">
    <property type="protein sequence ID" value="KQK26205.1"/>
    <property type="molecule type" value="Genomic_DNA"/>
</dbReference>
<sequence length="204" mass="23860">MLEKYKSEEHVSKSGLKNFNDIFGRIDMSKNPLMPKIKWEQYCWLKLQITNTGEAVIEDYKIELEFEGDFKKIGAEKGHFLHNPKYINTVREYSNSDDSLIIVPKNKTLVQDDYFTTGNFYIEPKIGEGSAVKMTWKIISRDFTDSGFLTIIIKPQFHKVVVIAKVDSKLEEKEEVSYQLIERTGVHQIGYVDYFDKESDYNFE</sequence>
<accession>A0A0Q3HUJ7</accession>
<dbReference type="RefSeq" id="WP_056015247.1">
    <property type="nucleotide sequence ID" value="NZ_LLYZ01000005.1"/>
</dbReference>
<dbReference type="Proteomes" id="UP000051682">
    <property type="component" value="Unassembled WGS sequence"/>
</dbReference>
<proteinExistence type="predicted"/>